<evidence type="ECO:0000313" key="3">
    <source>
        <dbReference type="Proteomes" id="UP000308267"/>
    </source>
</evidence>
<gene>
    <name evidence="2" type="ORF">CRM22_002018</name>
</gene>
<sequence>MVRIRNPWLACVSIVITVGMPMQLVEPSSDGYQKCLGRCDVFAEGKCDLSCTVHAFGQCIKQNNFDDCLSTARGRACGKCKRESDRNCKDLCDGQPSTEKPYVEPWTDGYERCLGKCEAEGKEGNLCIITCTLPAFRNCNARLSHVECKSMAKQRACDVCDTERSKTCKDLCIE</sequence>
<evidence type="ECO:0008006" key="4">
    <source>
        <dbReference type="Google" id="ProtNLM"/>
    </source>
</evidence>
<keyword evidence="3" id="KW-1185">Reference proteome</keyword>
<feature type="signal peptide" evidence="1">
    <location>
        <begin position="1"/>
        <end position="27"/>
    </location>
</feature>
<dbReference type="Proteomes" id="UP000308267">
    <property type="component" value="Unassembled WGS sequence"/>
</dbReference>
<comment type="caution">
    <text evidence="2">The sequence shown here is derived from an EMBL/GenBank/DDBJ whole genome shotgun (WGS) entry which is preliminary data.</text>
</comment>
<dbReference type="OrthoDB" id="10391137at2759"/>
<dbReference type="AlphaFoldDB" id="A0A4S2MEE5"/>
<accession>A0A4S2MEE5</accession>
<protein>
    <recommendedName>
        <fullName evidence="4">ShKT domain-containing protein</fullName>
    </recommendedName>
</protein>
<reference evidence="2 3" key="1">
    <citation type="journal article" date="2019" name="BMC Genomics">
        <title>New insights from Opisthorchis felineus genome: update on genomics of the epidemiologically important liver flukes.</title>
        <authorList>
            <person name="Ershov N.I."/>
            <person name="Mordvinov V.A."/>
            <person name="Prokhortchouk E.B."/>
            <person name="Pakharukova M.Y."/>
            <person name="Gunbin K.V."/>
            <person name="Ustyantsev K."/>
            <person name="Genaev M.A."/>
            <person name="Blinov A.G."/>
            <person name="Mazur A."/>
            <person name="Boulygina E."/>
            <person name="Tsygankova S."/>
            <person name="Khrameeva E."/>
            <person name="Chekanov N."/>
            <person name="Fan G."/>
            <person name="Xiao A."/>
            <person name="Zhang H."/>
            <person name="Xu X."/>
            <person name="Yang H."/>
            <person name="Solovyev V."/>
            <person name="Lee S.M."/>
            <person name="Liu X."/>
            <person name="Afonnikov D.A."/>
            <person name="Skryabin K.G."/>
        </authorList>
    </citation>
    <scope>NUCLEOTIDE SEQUENCE [LARGE SCALE GENOMIC DNA]</scope>
    <source>
        <strain evidence="2">AK-0245</strain>
        <tissue evidence="2">Whole organism</tissue>
    </source>
</reference>
<feature type="chain" id="PRO_5020724416" description="ShKT domain-containing protein" evidence="1">
    <location>
        <begin position="28"/>
        <end position="174"/>
    </location>
</feature>
<keyword evidence="1" id="KW-0732">Signal</keyword>
<evidence type="ECO:0000313" key="2">
    <source>
        <dbReference type="EMBL" id="TGZ72557.1"/>
    </source>
</evidence>
<dbReference type="EMBL" id="SJOL01003575">
    <property type="protein sequence ID" value="TGZ72557.1"/>
    <property type="molecule type" value="Genomic_DNA"/>
</dbReference>
<name>A0A4S2MEE5_OPIFE</name>
<organism evidence="2 3">
    <name type="scientific">Opisthorchis felineus</name>
    <dbReference type="NCBI Taxonomy" id="147828"/>
    <lineage>
        <taxon>Eukaryota</taxon>
        <taxon>Metazoa</taxon>
        <taxon>Spiralia</taxon>
        <taxon>Lophotrochozoa</taxon>
        <taxon>Platyhelminthes</taxon>
        <taxon>Trematoda</taxon>
        <taxon>Digenea</taxon>
        <taxon>Opisthorchiida</taxon>
        <taxon>Opisthorchiata</taxon>
        <taxon>Opisthorchiidae</taxon>
        <taxon>Opisthorchis</taxon>
    </lineage>
</organism>
<evidence type="ECO:0000256" key="1">
    <source>
        <dbReference type="SAM" id="SignalP"/>
    </source>
</evidence>
<proteinExistence type="predicted"/>